<evidence type="ECO:0008006" key="10">
    <source>
        <dbReference type="Google" id="ProtNLM"/>
    </source>
</evidence>
<dbReference type="GO" id="GO:0060271">
    <property type="term" value="P:cilium assembly"/>
    <property type="evidence" value="ECO:0007669"/>
    <property type="project" value="TreeGrafter"/>
</dbReference>
<evidence type="ECO:0000259" key="7">
    <source>
        <dbReference type="Pfam" id="PF25752"/>
    </source>
</evidence>
<evidence type="ECO:0000256" key="2">
    <source>
        <dbReference type="ARBA" id="ARBA00022729"/>
    </source>
</evidence>
<dbReference type="InterPro" id="IPR011677">
    <property type="entry name" value="TCTN1-3_dom"/>
</dbReference>
<feature type="domain" description="Tectonic-1-3" evidence="6">
    <location>
        <begin position="194"/>
        <end position="386"/>
    </location>
</feature>
<organism evidence="8 9">
    <name type="scientific">Lymnaea stagnalis</name>
    <name type="common">Great pond snail</name>
    <name type="synonym">Helix stagnalis</name>
    <dbReference type="NCBI Taxonomy" id="6523"/>
    <lineage>
        <taxon>Eukaryota</taxon>
        <taxon>Metazoa</taxon>
        <taxon>Spiralia</taxon>
        <taxon>Lophotrochozoa</taxon>
        <taxon>Mollusca</taxon>
        <taxon>Gastropoda</taxon>
        <taxon>Heterobranchia</taxon>
        <taxon>Euthyneura</taxon>
        <taxon>Panpulmonata</taxon>
        <taxon>Hygrophila</taxon>
        <taxon>Lymnaeoidea</taxon>
        <taxon>Lymnaeidae</taxon>
        <taxon>Lymnaea</taxon>
    </lineage>
</organism>
<feature type="domain" description="Tectonic-1-3" evidence="6">
    <location>
        <begin position="400"/>
        <end position="582"/>
    </location>
</feature>
<evidence type="ECO:0000256" key="3">
    <source>
        <dbReference type="ARBA" id="ARBA00022794"/>
    </source>
</evidence>
<dbReference type="InterPro" id="IPR057724">
    <property type="entry name" value="TCTN1-3_N"/>
</dbReference>
<dbReference type="Pfam" id="PF25752">
    <property type="entry name" value="DUF1619_N"/>
    <property type="match status" value="1"/>
</dbReference>
<evidence type="ECO:0000313" key="8">
    <source>
        <dbReference type="EMBL" id="CAL1548617.1"/>
    </source>
</evidence>
<dbReference type="Proteomes" id="UP001497497">
    <property type="component" value="Unassembled WGS sequence"/>
</dbReference>
<evidence type="ECO:0000256" key="5">
    <source>
        <dbReference type="SAM" id="SignalP"/>
    </source>
</evidence>
<keyword evidence="2 5" id="KW-0732">Signal</keyword>
<proteinExistence type="inferred from homology"/>
<evidence type="ECO:0000313" key="9">
    <source>
        <dbReference type="Proteomes" id="UP001497497"/>
    </source>
</evidence>
<sequence length="672" mass="73239">MAAKNINMYKLGVLFCILSALVHLSDNQDNSTTTENTTMASTTSTASTTTTTTVTTTTIAPTIPGTTIPPNTDISKCPCDLTGNACDVNCCCDPECSAADKLVFSECLPSSYTLDDKLCFNKDVFLFENGPAASGDSNGLFCIYFDNEAERNYYTNPTLVTSETEFLRYADQYGKFSFQDTAPPPTLTSQFNNYYRSGDPIYVVFQNQAFSYLSLPASQTSSTLCIDSNPAGYLLEQTNQCSRTFTNLSTECLSDPALKADTFYKGFRIVKDPFLLKAFNSSTSVKDPIVGSPNLTDVTDLYNNNFTLEFEPIECIQNGFKAPCNSTTQLPVAAPTYNGSVCSQAIVEVHYRFETNGIYGVEKAYVTFVYSDITTNSVTQKFSTSFSKASSAATQPVARSGNPGYQIGQPITAGVFNRTVTGATTDERILLTQYRGQQLALVRPSVSGDCLTDAGQLREPVLFGQDMRTGCFIQVTSTSDISNCQLLQQSIFTAIEGYAVPTFDPAFNVYPKNSRYVATFGDSDIKKTGDWVEILYQNRPPPQTASSQCFLSLGANLHILYANIGALPNPQPKIIGVAYVYDAPQTVSYKCSGPYCQPGASGLSQKVEISSSVTFIDVSQSPQAVEGKYPTFAVRLPYDFFYPFLNSAPKWHGPSAMPWLVIAAVSGHILFH</sequence>
<gene>
    <name evidence="8" type="ORF">GSLYS_00021934001</name>
</gene>
<keyword evidence="4" id="KW-0325">Glycoprotein</keyword>
<protein>
    <recommendedName>
        <fullName evidence="10">Tectonic domain-containing protein</fullName>
    </recommendedName>
</protein>
<dbReference type="EMBL" id="CAXITT010001487">
    <property type="protein sequence ID" value="CAL1548617.1"/>
    <property type="molecule type" value="Genomic_DNA"/>
</dbReference>
<evidence type="ECO:0000256" key="1">
    <source>
        <dbReference type="ARBA" id="ARBA00007633"/>
    </source>
</evidence>
<dbReference type="PANTHER" id="PTHR14611:SF2">
    <property type="entry name" value="TECTONIC"/>
    <property type="match status" value="1"/>
</dbReference>
<feature type="signal peptide" evidence="5">
    <location>
        <begin position="1"/>
        <end position="27"/>
    </location>
</feature>
<dbReference type="InterPro" id="IPR040354">
    <property type="entry name" value="TCTN1-3"/>
</dbReference>
<dbReference type="PANTHER" id="PTHR14611">
    <property type="entry name" value="TECTONIC FAMILY MEMBER"/>
    <property type="match status" value="1"/>
</dbReference>
<comment type="similarity">
    <text evidence="1">Belongs to the tectonic family.</text>
</comment>
<dbReference type="AlphaFoldDB" id="A0AAV2IS68"/>
<evidence type="ECO:0000259" key="6">
    <source>
        <dbReference type="Pfam" id="PF07773"/>
    </source>
</evidence>
<dbReference type="Pfam" id="PF07773">
    <property type="entry name" value="TCTN_DUF1619"/>
    <property type="match status" value="2"/>
</dbReference>
<keyword evidence="3" id="KW-0970">Cilium biogenesis/degradation</keyword>
<comment type="caution">
    <text evidence="8">The sequence shown here is derived from an EMBL/GenBank/DDBJ whole genome shotgun (WGS) entry which is preliminary data.</text>
</comment>
<feature type="domain" description="Tectonic-1-3 N-terminal" evidence="7">
    <location>
        <begin position="61"/>
        <end position="160"/>
    </location>
</feature>
<reference evidence="8 9" key="1">
    <citation type="submission" date="2024-04" db="EMBL/GenBank/DDBJ databases">
        <authorList>
            <consortium name="Genoscope - CEA"/>
            <person name="William W."/>
        </authorList>
    </citation>
    <scope>NUCLEOTIDE SEQUENCE [LARGE SCALE GENOMIC DNA]</scope>
</reference>
<accession>A0AAV2IS68</accession>
<keyword evidence="9" id="KW-1185">Reference proteome</keyword>
<feature type="chain" id="PRO_5043987956" description="Tectonic domain-containing protein" evidence="5">
    <location>
        <begin position="28"/>
        <end position="672"/>
    </location>
</feature>
<name>A0AAV2IS68_LYMST</name>
<evidence type="ECO:0000256" key="4">
    <source>
        <dbReference type="ARBA" id="ARBA00023180"/>
    </source>
</evidence>